<feature type="region of interest" description="Disordered" evidence="1">
    <location>
        <begin position="121"/>
        <end position="163"/>
    </location>
</feature>
<gene>
    <name evidence="2" type="ORF">J3S04_18970</name>
</gene>
<evidence type="ECO:0000313" key="3">
    <source>
        <dbReference type="Proteomes" id="UP000671836"/>
    </source>
</evidence>
<name>A0ABX7RKK3_9ACTN</name>
<dbReference type="Proteomes" id="UP000671836">
    <property type="component" value="Chromosome"/>
</dbReference>
<reference evidence="2 3" key="1">
    <citation type="submission" date="2021-03" db="EMBL/GenBank/DDBJ databases">
        <title>Streptomyces strains.</title>
        <authorList>
            <person name="Lund M.B."/>
            <person name="Toerring T."/>
        </authorList>
    </citation>
    <scope>NUCLEOTIDE SEQUENCE [LARGE SCALE GENOMIC DNA]</scope>
    <source>
        <strain evidence="2 3">KCC S-1010</strain>
    </source>
</reference>
<dbReference type="EMBL" id="CP071595">
    <property type="protein sequence ID" value="QSY47411.1"/>
    <property type="molecule type" value="Genomic_DNA"/>
</dbReference>
<protein>
    <submittedName>
        <fullName evidence="2">Uncharacterized protein</fullName>
    </submittedName>
</protein>
<evidence type="ECO:0000313" key="2">
    <source>
        <dbReference type="EMBL" id="QSY47411.1"/>
    </source>
</evidence>
<accession>A0ABX7RKK3</accession>
<sequence>MSAGSAAAGMYAELESLKIFRGKLEKILIFLQGTEADPRRIADNHLVPTQLGVNFPEADSLHGAYNDIHGQLRTLVSLLNDQIEALSTATHAARVGYANVDEDLRARMAAIQARTRALYDPRLDPHAPKTTPRLPCGASPAEGQQGEHRMTASSPGAGAGVGVSPILPKPASGLIIASDFESKSHDELYAMVENADVERTTLVAARLSSAAALLALLGDELKGHVSRVRWEGEAGEAFRVWGADMANATLRLGELSGSAGEWMAHAASTLSRVKSAMPKPSEARATLDAYRLGNPERVGKVPSPLVTDQSGACGRRGPRSVRRTRPSRPLRRRHA</sequence>
<feature type="compositionally biased region" description="Basic residues" evidence="1">
    <location>
        <begin position="316"/>
        <end position="335"/>
    </location>
</feature>
<dbReference type="RefSeq" id="WP_207555127.1">
    <property type="nucleotide sequence ID" value="NZ_CP071595.1"/>
</dbReference>
<organism evidence="2 3">
    <name type="scientific">Streptomyces griseocarneus</name>
    <dbReference type="NCBI Taxonomy" id="51201"/>
    <lineage>
        <taxon>Bacteria</taxon>
        <taxon>Bacillati</taxon>
        <taxon>Actinomycetota</taxon>
        <taxon>Actinomycetes</taxon>
        <taxon>Kitasatosporales</taxon>
        <taxon>Streptomycetaceae</taxon>
        <taxon>Streptomyces</taxon>
    </lineage>
</organism>
<evidence type="ECO:0000256" key="1">
    <source>
        <dbReference type="SAM" id="MobiDB-lite"/>
    </source>
</evidence>
<keyword evidence="3" id="KW-1185">Reference proteome</keyword>
<feature type="region of interest" description="Disordered" evidence="1">
    <location>
        <begin position="294"/>
        <end position="335"/>
    </location>
</feature>
<proteinExistence type="predicted"/>